<gene>
    <name evidence="2" type="ORF">CSUI_011377</name>
</gene>
<dbReference type="VEuPathDB" id="ToxoDB:CSUI_011377"/>
<evidence type="ECO:0000313" key="3">
    <source>
        <dbReference type="Proteomes" id="UP000221165"/>
    </source>
</evidence>
<dbReference type="GeneID" id="94434687"/>
<feature type="compositionally biased region" description="Basic and acidic residues" evidence="1">
    <location>
        <begin position="78"/>
        <end position="87"/>
    </location>
</feature>
<organism evidence="2 3">
    <name type="scientific">Cystoisospora suis</name>
    <dbReference type="NCBI Taxonomy" id="483139"/>
    <lineage>
        <taxon>Eukaryota</taxon>
        <taxon>Sar</taxon>
        <taxon>Alveolata</taxon>
        <taxon>Apicomplexa</taxon>
        <taxon>Conoidasida</taxon>
        <taxon>Coccidia</taxon>
        <taxon>Eucoccidiorida</taxon>
        <taxon>Eimeriorina</taxon>
        <taxon>Sarcocystidae</taxon>
        <taxon>Cystoisospora</taxon>
    </lineage>
</organism>
<feature type="compositionally biased region" description="Acidic residues" evidence="1">
    <location>
        <begin position="88"/>
        <end position="97"/>
    </location>
</feature>
<proteinExistence type="predicted"/>
<dbReference type="EMBL" id="MIGC01011143">
    <property type="protein sequence ID" value="PHJ14813.1"/>
    <property type="molecule type" value="Genomic_DNA"/>
</dbReference>
<feature type="compositionally biased region" description="Basic and acidic residues" evidence="1">
    <location>
        <begin position="28"/>
        <end position="59"/>
    </location>
</feature>
<reference evidence="2 3" key="1">
    <citation type="journal article" date="2017" name="Int. J. Parasitol.">
        <title>The genome of the protozoan parasite Cystoisospora suis and a reverse vaccinology approach to identify vaccine candidates.</title>
        <authorList>
            <person name="Palmieri N."/>
            <person name="Shrestha A."/>
            <person name="Ruttkowski B."/>
            <person name="Beck T."/>
            <person name="Vogl C."/>
            <person name="Tomley F."/>
            <person name="Blake D.P."/>
            <person name="Joachim A."/>
        </authorList>
    </citation>
    <scope>NUCLEOTIDE SEQUENCE [LARGE SCALE GENOMIC DNA]</scope>
    <source>
        <strain evidence="2 3">Wien I</strain>
    </source>
</reference>
<name>A0A2C6KEK6_9APIC</name>
<feature type="region of interest" description="Disordered" evidence="1">
    <location>
        <begin position="1"/>
        <end position="97"/>
    </location>
</feature>
<dbReference type="RefSeq" id="XP_067916548.1">
    <property type="nucleotide sequence ID" value="XM_068071476.1"/>
</dbReference>
<accession>A0A2C6KEK6</accession>
<evidence type="ECO:0000256" key="1">
    <source>
        <dbReference type="SAM" id="MobiDB-lite"/>
    </source>
</evidence>
<keyword evidence="3" id="KW-1185">Reference proteome</keyword>
<dbReference type="Proteomes" id="UP000221165">
    <property type="component" value="Unassembled WGS sequence"/>
</dbReference>
<dbReference type="AlphaFoldDB" id="A0A2C6KEK6"/>
<sequence length="97" mass="11574">MREIGRRHTPKVTGRRPTLPGPAVEEEKEAKKARSVREYEESGRVERRFDSDSKEEKNRHMLTSFCRRVSSSTLRKRRNEEDKKKEETEDTQVEIDR</sequence>
<comment type="caution">
    <text evidence="2">The sequence shown here is derived from an EMBL/GenBank/DDBJ whole genome shotgun (WGS) entry which is preliminary data.</text>
</comment>
<protein>
    <submittedName>
        <fullName evidence="2">Uncharacterized protein</fullName>
    </submittedName>
</protein>
<evidence type="ECO:0000313" key="2">
    <source>
        <dbReference type="EMBL" id="PHJ14813.1"/>
    </source>
</evidence>